<evidence type="ECO:0000313" key="3">
    <source>
        <dbReference type="WBParaSite" id="EgrG_000537300"/>
    </source>
</evidence>
<organism evidence="1">
    <name type="scientific">Echinococcus granulosus</name>
    <name type="common">Hydatid tapeworm</name>
    <dbReference type="NCBI Taxonomy" id="6210"/>
    <lineage>
        <taxon>Eukaryota</taxon>
        <taxon>Metazoa</taxon>
        <taxon>Spiralia</taxon>
        <taxon>Lophotrochozoa</taxon>
        <taxon>Platyhelminthes</taxon>
        <taxon>Cestoda</taxon>
        <taxon>Eucestoda</taxon>
        <taxon>Cyclophyllidea</taxon>
        <taxon>Taeniidae</taxon>
        <taxon>Echinococcus</taxon>
        <taxon>Echinococcus granulosus group</taxon>
    </lineage>
</organism>
<reference evidence="1" key="2">
    <citation type="submission" date="2014-06" db="EMBL/GenBank/DDBJ databases">
        <authorList>
            <person name="Aslett M."/>
        </authorList>
    </citation>
    <scope>NUCLEOTIDE SEQUENCE</scope>
</reference>
<name>A0A068WTQ6_ECHGR</name>
<dbReference type="AlphaFoldDB" id="A0A068WTQ6"/>
<dbReference type="Proteomes" id="UP000492820">
    <property type="component" value="Unassembled WGS sequence"/>
</dbReference>
<evidence type="ECO:0000313" key="1">
    <source>
        <dbReference type="EMBL" id="CDS21010.1"/>
    </source>
</evidence>
<reference evidence="3" key="3">
    <citation type="submission" date="2020-10" db="UniProtKB">
        <authorList>
            <consortium name="WormBaseParasite"/>
        </authorList>
    </citation>
    <scope>IDENTIFICATION</scope>
</reference>
<protein>
    <submittedName>
        <fullName evidence="3">LITAF domain-containing protein</fullName>
    </submittedName>
</protein>
<reference evidence="1 2" key="1">
    <citation type="journal article" date="2013" name="Nature">
        <title>The genomes of four tapeworm species reveal adaptations to parasitism.</title>
        <authorList>
            <person name="Tsai I.J."/>
            <person name="Zarowiecki M."/>
            <person name="Holroyd N."/>
            <person name="Garciarrubio A."/>
            <person name="Sanchez-Flores A."/>
            <person name="Brooks K.L."/>
            <person name="Tracey A."/>
            <person name="Bobes R.J."/>
            <person name="Fragoso G."/>
            <person name="Sciutto E."/>
            <person name="Aslett M."/>
            <person name="Beasley H."/>
            <person name="Bennett H.M."/>
            <person name="Cai J."/>
            <person name="Camicia F."/>
            <person name="Clark R."/>
            <person name="Cucher M."/>
            <person name="De Silva N."/>
            <person name="Day T.A."/>
            <person name="Deplazes P."/>
            <person name="Estrada K."/>
            <person name="Fernandez C."/>
            <person name="Holland P.W."/>
            <person name="Hou J."/>
            <person name="Hu S."/>
            <person name="Huckvale T."/>
            <person name="Hung S.S."/>
            <person name="Kamenetzky L."/>
            <person name="Keane J.A."/>
            <person name="Kiss F."/>
            <person name="Koziol U."/>
            <person name="Lambert O."/>
            <person name="Liu K."/>
            <person name="Luo X."/>
            <person name="Luo Y."/>
            <person name="Macchiaroli N."/>
            <person name="Nichol S."/>
            <person name="Paps J."/>
            <person name="Parkinson J."/>
            <person name="Pouchkina-Stantcheva N."/>
            <person name="Riddiford N."/>
            <person name="Rosenzvit M."/>
            <person name="Salinas G."/>
            <person name="Wasmuth J.D."/>
            <person name="Zamanian M."/>
            <person name="Zheng Y."/>
            <person name="Cai X."/>
            <person name="Soberon X."/>
            <person name="Olson P.D."/>
            <person name="Laclette J.P."/>
            <person name="Brehm K."/>
            <person name="Berriman M."/>
            <person name="Garciarrubio A."/>
            <person name="Bobes R.J."/>
            <person name="Fragoso G."/>
            <person name="Sanchez-Flores A."/>
            <person name="Estrada K."/>
            <person name="Cevallos M.A."/>
            <person name="Morett E."/>
            <person name="Gonzalez V."/>
            <person name="Portillo T."/>
            <person name="Ochoa-Leyva A."/>
            <person name="Jose M.V."/>
            <person name="Sciutto E."/>
            <person name="Landa A."/>
            <person name="Jimenez L."/>
            <person name="Valdes V."/>
            <person name="Carrero J.C."/>
            <person name="Larralde C."/>
            <person name="Morales-Montor J."/>
            <person name="Limon-Lason J."/>
            <person name="Soberon X."/>
            <person name="Laclette J.P."/>
        </authorList>
    </citation>
    <scope>NUCLEOTIDE SEQUENCE [LARGE SCALE GENOMIC DNA]</scope>
</reference>
<evidence type="ECO:0000313" key="2">
    <source>
        <dbReference type="Proteomes" id="UP000492820"/>
    </source>
</evidence>
<gene>
    <name evidence="1" type="ORF">EgrG_000537300</name>
</gene>
<dbReference type="WBParaSite" id="EgrG_000537300">
    <property type="protein sequence ID" value="EgrG_000537300"/>
    <property type="gene ID" value="EgrG_000537300"/>
</dbReference>
<accession>A0A068WTQ6</accession>
<proteinExistence type="predicted"/>
<dbReference type="EMBL" id="LK028582">
    <property type="protein sequence ID" value="CDS21010.1"/>
    <property type="molecule type" value="Genomic_DNA"/>
</dbReference>
<sequence>MVGGGKEEQHRLTVFFCQSCNKALSRIPSVCGVPGALWTEFYGLWTFSKDHVCGRCGRKNFHWQGSFII</sequence>